<organism evidence="3 4">
    <name type="scientific">Candidatus Francisella endociliophora</name>
    <dbReference type="NCBI Taxonomy" id="653937"/>
    <lineage>
        <taxon>Bacteria</taxon>
        <taxon>Pseudomonadati</taxon>
        <taxon>Pseudomonadota</taxon>
        <taxon>Gammaproteobacteria</taxon>
        <taxon>Thiotrichales</taxon>
        <taxon>Francisellaceae</taxon>
        <taxon>Francisella</taxon>
    </lineage>
</organism>
<name>A0A097ELX5_9GAMM</name>
<dbReference type="Proteomes" id="UP000029672">
    <property type="component" value="Chromosome"/>
</dbReference>
<evidence type="ECO:0000259" key="2">
    <source>
        <dbReference type="PROSITE" id="PS51278"/>
    </source>
</evidence>
<dbReference type="RefSeq" id="WP_040007528.1">
    <property type="nucleotide sequence ID" value="NZ_CP009574.1"/>
</dbReference>
<feature type="domain" description="Glutamine amidotransferase type-2" evidence="2">
    <location>
        <begin position="2"/>
        <end position="268"/>
    </location>
</feature>
<reference evidence="3 4" key="1">
    <citation type="submission" date="2014-10" db="EMBL/GenBank/DDBJ databases">
        <title>Whole genome sequence of Francisella endociliophora strain FSC1006, isolated from a laboratory culture of the marine ciliate Euplotes raikovi.</title>
        <authorList>
            <person name="Granberg M."/>
            <person name="Backman S."/>
            <person name="Lundmark E."/>
            <person name="Nilsson E."/>
            <person name="Karlsson E."/>
            <person name="Thelaus J."/>
            <person name="Ohrman C."/>
            <person name="Larkeryd A."/>
            <person name="Stenberg P."/>
        </authorList>
    </citation>
    <scope>NUCLEOTIDE SEQUENCE [LARGE SCALE GENOMIC DNA]</scope>
    <source>
        <strain evidence="3 4">FSC1006</strain>
    </source>
</reference>
<keyword evidence="1 3" id="KW-0315">Glutamine amidotransferase</keyword>
<keyword evidence="4" id="KW-1185">Reference proteome</keyword>
<dbReference type="HOGENOM" id="CLU_042555_0_0_6"/>
<dbReference type="SUPFAM" id="SSF56235">
    <property type="entry name" value="N-terminal nucleophile aminohydrolases (Ntn hydrolases)"/>
    <property type="match status" value="1"/>
</dbReference>
<dbReference type="InterPro" id="IPR052373">
    <property type="entry name" value="Gamma-glu_amide_hydrolase"/>
</dbReference>
<dbReference type="OrthoDB" id="9804310at2"/>
<dbReference type="PANTHER" id="PTHR43187:SF1">
    <property type="entry name" value="GLUTAMINE AMIDOTRANSFERASE DUG3-RELATED"/>
    <property type="match status" value="1"/>
</dbReference>
<proteinExistence type="predicted"/>
<dbReference type="AlphaFoldDB" id="A0A097ELX5"/>
<dbReference type="InterPro" id="IPR029055">
    <property type="entry name" value="Ntn_hydrolases_N"/>
</dbReference>
<dbReference type="CDD" id="cd01908">
    <property type="entry name" value="YafJ"/>
    <property type="match status" value="1"/>
</dbReference>
<dbReference type="eggNOG" id="COG0121">
    <property type="taxonomic scope" value="Bacteria"/>
</dbReference>
<dbReference type="STRING" id="1547445.LO80_00350"/>
<sequence length="268" mass="30797">MCRWIMYHGEKIKMSDLLVDPENSLIHQSIHSSQGVVPVNGDGFGIGWYTNLHKEPGIYKDPLPAWRNQNLISIAKHIKSRNFMAHVRAGTIAPTSHLNCHPFVFKNQMFMHNGSIGNFDNIRQEIEQLIKPEYFKIRYGSTDSEALFLLALSNDLENDPKSAIVKSIEQIQKIQRKNGLEEKVKASMAYSSGETSYSLKISTIANQPSLYYMNYEDILVTLNLPLKERYRNSFVVLSEPLVNSDLYRYVDNYSCIEITQNKFNVQKL</sequence>
<protein>
    <submittedName>
        <fullName evidence="3">Glutamine amidotransferase</fullName>
    </submittedName>
</protein>
<dbReference type="InterPro" id="IPR017932">
    <property type="entry name" value="GATase_2_dom"/>
</dbReference>
<evidence type="ECO:0000313" key="3">
    <source>
        <dbReference type="EMBL" id="AIT08572.1"/>
    </source>
</evidence>
<dbReference type="Pfam" id="PF13230">
    <property type="entry name" value="GATase_4"/>
    <property type="match status" value="1"/>
</dbReference>
<gene>
    <name evidence="3" type="ORF">LO80_00350</name>
</gene>
<dbReference type="KEGG" id="frf:LO80_00350"/>
<dbReference type="PANTHER" id="PTHR43187">
    <property type="entry name" value="GLUTAMINE AMIDOTRANSFERASE DUG3-RELATED"/>
    <property type="match status" value="1"/>
</dbReference>
<dbReference type="PROSITE" id="PS51278">
    <property type="entry name" value="GATASE_TYPE_2"/>
    <property type="match status" value="1"/>
</dbReference>
<accession>A0A097ELX5</accession>
<dbReference type="InterPro" id="IPR026869">
    <property type="entry name" value="EgtC-like"/>
</dbReference>
<evidence type="ECO:0000313" key="4">
    <source>
        <dbReference type="Proteomes" id="UP000029672"/>
    </source>
</evidence>
<evidence type="ECO:0000256" key="1">
    <source>
        <dbReference type="ARBA" id="ARBA00022962"/>
    </source>
</evidence>
<dbReference type="Gene3D" id="3.60.20.10">
    <property type="entry name" value="Glutamine Phosphoribosylpyrophosphate, subunit 1, domain 1"/>
    <property type="match status" value="1"/>
</dbReference>
<dbReference type="EMBL" id="CP009574">
    <property type="protein sequence ID" value="AIT08572.1"/>
    <property type="molecule type" value="Genomic_DNA"/>
</dbReference>